<feature type="domain" description="CN hydrolase" evidence="2">
    <location>
        <begin position="13"/>
        <end position="271"/>
    </location>
</feature>
<accession>A0A3M2SFP6</accession>
<gene>
    <name evidence="3" type="ORF">CDV36_003953</name>
</gene>
<dbReference type="InterPro" id="IPR036526">
    <property type="entry name" value="C-N_Hydrolase_sf"/>
</dbReference>
<protein>
    <recommendedName>
        <fullName evidence="2">CN hydrolase domain-containing protein</fullName>
    </recommendedName>
</protein>
<reference evidence="3 4" key="1">
    <citation type="submission" date="2017-06" db="EMBL/GenBank/DDBJ databases">
        <title>Comparative genomic analysis of Ambrosia Fusariam Clade fungi.</title>
        <authorList>
            <person name="Stajich J.E."/>
            <person name="Carrillo J."/>
            <person name="Kijimoto T."/>
            <person name="Eskalen A."/>
            <person name="O'Donnell K."/>
            <person name="Kasson M."/>
        </authorList>
    </citation>
    <scope>NUCLEOTIDE SEQUENCE [LARGE SCALE GENOMIC DNA]</scope>
    <source>
        <strain evidence="3">UCR3666</strain>
    </source>
</reference>
<dbReference type="GO" id="GO:0005739">
    <property type="term" value="C:mitochondrion"/>
    <property type="evidence" value="ECO:0007669"/>
    <property type="project" value="TreeGrafter"/>
</dbReference>
<comment type="caution">
    <text evidence="3">The sequence shown here is derived from an EMBL/GenBank/DDBJ whole genome shotgun (WGS) entry which is preliminary data.</text>
</comment>
<dbReference type="AlphaFoldDB" id="A0A3M2SFP6"/>
<proteinExistence type="predicted"/>
<evidence type="ECO:0000259" key="2">
    <source>
        <dbReference type="PROSITE" id="PS50263"/>
    </source>
</evidence>
<dbReference type="GO" id="GO:0006107">
    <property type="term" value="P:oxaloacetate metabolic process"/>
    <property type="evidence" value="ECO:0007669"/>
    <property type="project" value="TreeGrafter"/>
</dbReference>
<dbReference type="InterPro" id="IPR045254">
    <property type="entry name" value="Nit1/2_C-N_Hydrolase"/>
</dbReference>
<dbReference type="GO" id="GO:0050152">
    <property type="term" value="F:omega-amidase activity"/>
    <property type="evidence" value="ECO:0007669"/>
    <property type="project" value="TreeGrafter"/>
</dbReference>
<dbReference type="OrthoDB" id="10250282at2759"/>
<dbReference type="Proteomes" id="UP000277212">
    <property type="component" value="Unassembled WGS sequence"/>
</dbReference>
<evidence type="ECO:0000313" key="4">
    <source>
        <dbReference type="Proteomes" id="UP000277212"/>
    </source>
</evidence>
<dbReference type="CDD" id="cd07572">
    <property type="entry name" value="nit"/>
    <property type="match status" value="1"/>
</dbReference>
<dbReference type="PROSITE" id="PS01227">
    <property type="entry name" value="UPF0012"/>
    <property type="match status" value="1"/>
</dbReference>
<dbReference type="Pfam" id="PF00795">
    <property type="entry name" value="CN_hydrolase"/>
    <property type="match status" value="1"/>
</dbReference>
<dbReference type="PANTHER" id="PTHR23088:SF30">
    <property type="entry name" value="OMEGA-AMIDASE NIT2"/>
    <property type="match status" value="1"/>
</dbReference>
<dbReference type="GO" id="GO:0006528">
    <property type="term" value="P:asparagine metabolic process"/>
    <property type="evidence" value="ECO:0007669"/>
    <property type="project" value="TreeGrafter"/>
</dbReference>
<dbReference type="STRING" id="2010991.A0A3M2SFP6"/>
<keyword evidence="1" id="KW-0378">Hydrolase</keyword>
<dbReference type="PANTHER" id="PTHR23088">
    <property type="entry name" value="NITRILASE-RELATED"/>
    <property type="match status" value="1"/>
</dbReference>
<sequence length="310" mass="34204">MSTISHPVLKQPVKLACVQLMQPVEGSDKAEILKNAAAHVAKAASSGSKIIVLPEYFNSPFGSQYLSEYAETLLPSPPKREEAPTFYALSAMAAENKVYLIGGSIPEFNPQTKKHYNTSLIFDPEGNLLATYRKAHLFDVDIPGRVTYYESEYLDSGNKLGLVDLPDYGKIAVAICYDVRFPELATIATRKGAFALIYPSAFPIATGSIHWRLLAQARALDNQLYVVLCGPARDTRGTLVAWGHSLVVDPMAQVVVEAEEKETIVEWELDPNEIEGTRKSIPVSAQRRFDIYPDLSAGTIQFEDPKLEEP</sequence>
<dbReference type="InterPro" id="IPR001110">
    <property type="entry name" value="UPF0012_CS"/>
</dbReference>
<dbReference type="GO" id="GO:0006541">
    <property type="term" value="P:glutamine metabolic process"/>
    <property type="evidence" value="ECO:0007669"/>
    <property type="project" value="TreeGrafter"/>
</dbReference>
<dbReference type="EMBL" id="NKUJ01000048">
    <property type="protein sequence ID" value="RMJ16393.1"/>
    <property type="molecule type" value="Genomic_DNA"/>
</dbReference>
<keyword evidence="4" id="KW-1185">Reference proteome</keyword>
<dbReference type="Gene3D" id="3.60.110.10">
    <property type="entry name" value="Carbon-nitrogen hydrolase"/>
    <property type="match status" value="1"/>
</dbReference>
<organism evidence="3 4">
    <name type="scientific">Fusarium kuroshium</name>
    <dbReference type="NCBI Taxonomy" id="2010991"/>
    <lineage>
        <taxon>Eukaryota</taxon>
        <taxon>Fungi</taxon>
        <taxon>Dikarya</taxon>
        <taxon>Ascomycota</taxon>
        <taxon>Pezizomycotina</taxon>
        <taxon>Sordariomycetes</taxon>
        <taxon>Hypocreomycetidae</taxon>
        <taxon>Hypocreales</taxon>
        <taxon>Nectriaceae</taxon>
        <taxon>Fusarium</taxon>
        <taxon>Fusarium solani species complex</taxon>
    </lineage>
</organism>
<dbReference type="InterPro" id="IPR003010">
    <property type="entry name" value="C-N_Hydrolase"/>
</dbReference>
<dbReference type="PROSITE" id="PS50263">
    <property type="entry name" value="CN_HYDROLASE"/>
    <property type="match status" value="1"/>
</dbReference>
<evidence type="ECO:0000256" key="1">
    <source>
        <dbReference type="ARBA" id="ARBA00022801"/>
    </source>
</evidence>
<evidence type="ECO:0000313" key="3">
    <source>
        <dbReference type="EMBL" id="RMJ16393.1"/>
    </source>
</evidence>
<name>A0A3M2SFP6_9HYPO</name>
<dbReference type="SUPFAM" id="SSF56317">
    <property type="entry name" value="Carbon-nitrogen hydrolase"/>
    <property type="match status" value="1"/>
</dbReference>